<name>A0A4P7BAZ6_ACIHA</name>
<keyword evidence="1" id="KW-0812">Transmembrane</keyword>
<dbReference type="EMBL" id="CP038010">
    <property type="protein sequence ID" value="QBQ17956.1"/>
    <property type="molecule type" value="Genomic_DNA"/>
</dbReference>
<gene>
    <name evidence="2" type="ORF">AHTJR_17160</name>
</gene>
<keyword evidence="1" id="KW-1133">Transmembrane helix</keyword>
<proteinExistence type="predicted"/>
<dbReference type="AlphaFoldDB" id="A0A4P7BAZ6"/>
<accession>A0A4P7BAZ6</accession>
<keyword evidence="1" id="KW-0472">Membrane</keyword>
<organism evidence="2 3">
    <name type="scientific">Acinetobacter haemolyticus</name>
    <dbReference type="NCBI Taxonomy" id="29430"/>
    <lineage>
        <taxon>Bacteria</taxon>
        <taxon>Pseudomonadati</taxon>
        <taxon>Pseudomonadota</taxon>
        <taxon>Gammaproteobacteria</taxon>
        <taxon>Moraxellales</taxon>
        <taxon>Moraxellaceae</taxon>
        <taxon>Acinetobacter</taxon>
    </lineage>
</organism>
<feature type="transmembrane region" description="Helical" evidence="1">
    <location>
        <begin position="6"/>
        <end position="25"/>
    </location>
</feature>
<evidence type="ECO:0000256" key="1">
    <source>
        <dbReference type="SAM" id="Phobius"/>
    </source>
</evidence>
<feature type="transmembrane region" description="Helical" evidence="1">
    <location>
        <begin position="32"/>
        <end position="50"/>
    </location>
</feature>
<dbReference type="Proteomes" id="UP000294395">
    <property type="component" value="Plasmid pahtjr1"/>
</dbReference>
<evidence type="ECO:0000313" key="2">
    <source>
        <dbReference type="EMBL" id="QBQ17956.1"/>
    </source>
</evidence>
<geneLocation type="plasmid" evidence="3">
    <name>pahtjr1</name>
</geneLocation>
<keyword evidence="2" id="KW-0614">Plasmid</keyword>
<evidence type="ECO:0000313" key="3">
    <source>
        <dbReference type="Proteomes" id="UP000294395"/>
    </source>
</evidence>
<reference evidence="2 3" key="1">
    <citation type="submission" date="2019-03" db="EMBL/GenBank/DDBJ databases">
        <title>Complete genome sequence of two outbreak-associated Acinetobacter haemolyticus strains.</title>
        <authorList>
            <person name="Bai L."/>
            <person name="Zhang S.-C."/>
            <person name="Deng Y."/>
            <person name="Song C.-C."/>
            <person name="Kang G.-B."/>
            <person name="Dong Y."/>
            <person name="Wang Y."/>
            <person name="Gao F."/>
            <person name="Huang H."/>
        </authorList>
    </citation>
    <scope>NUCLEOTIDE SEQUENCE [LARGE SCALE GENOMIC DNA]</scope>
    <source>
        <strain evidence="2 3">TJR01</strain>
        <plasmid evidence="3">pahtjr1</plasmid>
    </source>
</reference>
<sequence>MIFSSIFTGLFMTVGFTALIYNYVLMGGNSGLFFLVWGGAFSLAGLYFHYHGTIGQIGWQRQRFVRNTQTLEWYKTEYPQCVVTTNIVKCCFCESTSIRRYALKNNTYKIRNSCAKCGEVLFYTDED</sequence>
<protein>
    <submittedName>
        <fullName evidence="2">Uncharacterized protein</fullName>
    </submittedName>
</protein>